<keyword evidence="6" id="KW-1133">Transmembrane helix</keyword>
<dbReference type="EC" id="2.7.10.1" evidence="1"/>
<feature type="compositionally biased region" description="Basic and acidic residues" evidence="5">
    <location>
        <begin position="42"/>
        <end position="55"/>
    </location>
</feature>
<comment type="caution">
    <text evidence="7">The sequence shown here is derived from an EMBL/GenBank/DDBJ whole genome shotgun (WGS) entry which is preliminary data.</text>
</comment>
<dbReference type="EMBL" id="JARJCW010000122">
    <property type="protein sequence ID" value="KAJ7192257.1"/>
    <property type="molecule type" value="Genomic_DNA"/>
</dbReference>
<feature type="compositionally biased region" description="Basic and acidic residues" evidence="5">
    <location>
        <begin position="509"/>
        <end position="526"/>
    </location>
</feature>
<keyword evidence="8" id="KW-1185">Reference proteome</keyword>
<evidence type="ECO:0000256" key="4">
    <source>
        <dbReference type="ARBA" id="ARBA00023137"/>
    </source>
</evidence>
<evidence type="ECO:0000313" key="7">
    <source>
        <dbReference type="EMBL" id="KAJ7192257.1"/>
    </source>
</evidence>
<keyword evidence="6" id="KW-0472">Membrane</keyword>
<feature type="transmembrane region" description="Helical" evidence="6">
    <location>
        <begin position="458"/>
        <end position="483"/>
    </location>
</feature>
<feature type="region of interest" description="Disordered" evidence="5">
    <location>
        <begin position="28"/>
        <end position="56"/>
    </location>
</feature>
<name>A0AAD6Y375_9AGAR</name>
<keyword evidence="2" id="KW-0808">Transferase</keyword>
<evidence type="ECO:0000256" key="1">
    <source>
        <dbReference type="ARBA" id="ARBA00011902"/>
    </source>
</evidence>
<keyword evidence="4" id="KW-0829">Tyrosine-protein kinase</keyword>
<evidence type="ECO:0000256" key="3">
    <source>
        <dbReference type="ARBA" id="ARBA00022777"/>
    </source>
</evidence>
<dbReference type="GO" id="GO:0004714">
    <property type="term" value="F:transmembrane receptor protein tyrosine kinase activity"/>
    <property type="evidence" value="ECO:0007669"/>
    <property type="project" value="UniProtKB-EC"/>
</dbReference>
<dbReference type="Gene3D" id="6.10.250.2930">
    <property type="match status" value="1"/>
</dbReference>
<keyword evidence="6" id="KW-0812">Transmembrane</keyword>
<dbReference type="Proteomes" id="UP001219525">
    <property type="component" value="Unassembled WGS sequence"/>
</dbReference>
<evidence type="ECO:0000256" key="5">
    <source>
        <dbReference type="SAM" id="MobiDB-lite"/>
    </source>
</evidence>
<feature type="region of interest" description="Disordered" evidence="5">
    <location>
        <begin position="509"/>
        <end position="545"/>
    </location>
</feature>
<evidence type="ECO:0000313" key="8">
    <source>
        <dbReference type="Proteomes" id="UP001219525"/>
    </source>
</evidence>
<dbReference type="AlphaFoldDB" id="A0AAD6Y375"/>
<evidence type="ECO:0000256" key="2">
    <source>
        <dbReference type="ARBA" id="ARBA00022679"/>
    </source>
</evidence>
<organism evidence="7 8">
    <name type="scientific">Mycena pura</name>
    <dbReference type="NCBI Taxonomy" id="153505"/>
    <lineage>
        <taxon>Eukaryota</taxon>
        <taxon>Fungi</taxon>
        <taxon>Dikarya</taxon>
        <taxon>Basidiomycota</taxon>
        <taxon>Agaricomycotina</taxon>
        <taxon>Agaricomycetes</taxon>
        <taxon>Agaricomycetidae</taxon>
        <taxon>Agaricales</taxon>
        <taxon>Marasmiineae</taxon>
        <taxon>Mycenaceae</taxon>
        <taxon>Mycena</taxon>
    </lineage>
</organism>
<dbReference type="InterPro" id="IPR044912">
    <property type="entry name" value="Egfr_JX_dom"/>
</dbReference>
<proteinExistence type="predicted"/>
<accession>A0AAD6Y375</accession>
<evidence type="ECO:0000256" key="6">
    <source>
        <dbReference type="SAM" id="Phobius"/>
    </source>
</evidence>
<protein>
    <recommendedName>
        <fullName evidence="1">receptor protein-tyrosine kinase</fullName>
        <ecNumber evidence="1">2.7.10.1</ecNumber>
    </recommendedName>
</protein>
<sequence>MRQETRSRGMPGDHRRCARGRVACAGTLASRPDVGGVDDGEREGRGSAEAGKREGAIGADSRSLAANSVSTLIPRSFEAYSESGADVLPEQETGGVPSANGGGDCVQFGEGKRDGPGDVLIDNDRIGGSATVSTTILGSLPFRIQSLAFNVDLTVRPAGVSAALGNFRLAASISLVSRPSLCTPLPTMWILLLLTLVFSRLACAVHNYTIDDASPLITYNAPGGLRRNHTAFDSRLLWDGTITYVVPTPNFSPTISIPFNGTAIYIFVAYPGLGQPAPSGFTALIDGVPAAGVPPGGWAALESALLYRHLVYHIAALPAAPHRLVMQIKPGWELYFDSAVYTSDVDPPVAVESATLSSGPGGMQQSPSAVISTLTTLDASGEPIVLTIAGAASTIDNNIISTVTQAAETSIAVSMSWVTQQVSGGATVTSAESTPTLSGTSASNNTNTIIRMTGNPPIVPMIGAFLGGALFATLVMAVCLILLRRRRTRKRKRTAWIFNEPLFGLFDEGGGRGEKGDVREKHRSVTDSDFWGPMSDLELDGTSGK</sequence>
<keyword evidence="3" id="KW-0418">Kinase</keyword>
<gene>
    <name evidence="7" type="ORF">GGX14DRAFT_596052</name>
</gene>
<reference evidence="7" key="1">
    <citation type="submission" date="2023-03" db="EMBL/GenBank/DDBJ databases">
        <title>Massive genome expansion in bonnet fungi (Mycena s.s.) driven by repeated elements and novel gene families across ecological guilds.</title>
        <authorList>
            <consortium name="Lawrence Berkeley National Laboratory"/>
            <person name="Harder C.B."/>
            <person name="Miyauchi S."/>
            <person name="Viragh M."/>
            <person name="Kuo A."/>
            <person name="Thoen E."/>
            <person name="Andreopoulos B."/>
            <person name="Lu D."/>
            <person name="Skrede I."/>
            <person name="Drula E."/>
            <person name="Henrissat B."/>
            <person name="Morin E."/>
            <person name="Kohler A."/>
            <person name="Barry K."/>
            <person name="LaButti K."/>
            <person name="Morin E."/>
            <person name="Salamov A."/>
            <person name="Lipzen A."/>
            <person name="Mereny Z."/>
            <person name="Hegedus B."/>
            <person name="Baldrian P."/>
            <person name="Stursova M."/>
            <person name="Weitz H."/>
            <person name="Taylor A."/>
            <person name="Grigoriev I.V."/>
            <person name="Nagy L.G."/>
            <person name="Martin F."/>
            <person name="Kauserud H."/>
        </authorList>
    </citation>
    <scope>NUCLEOTIDE SEQUENCE</scope>
    <source>
        <strain evidence="7">9144</strain>
    </source>
</reference>